<protein>
    <submittedName>
        <fullName evidence="2">Reverse transcriptase</fullName>
    </submittedName>
</protein>
<evidence type="ECO:0000313" key="2">
    <source>
        <dbReference type="EMBL" id="KAA3459981.1"/>
    </source>
</evidence>
<dbReference type="Proteomes" id="UP000325315">
    <property type="component" value="Unassembled WGS sequence"/>
</dbReference>
<organism evidence="2 3">
    <name type="scientific">Gossypium australe</name>
    <dbReference type="NCBI Taxonomy" id="47621"/>
    <lineage>
        <taxon>Eukaryota</taxon>
        <taxon>Viridiplantae</taxon>
        <taxon>Streptophyta</taxon>
        <taxon>Embryophyta</taxon>
        <taxon>Tracheophyta</taxon>
        <taxon>Spermatophyta</taxon>
        <taxon>Magnoliopsida</taxon>
        <taxon>eudicotyledons</taxon>
        <taxon>Gunneridae</taxon>
        <taxon>Pentapetalae</taxon>
        <taxon>rosids</taxon>
        <taxon>malvids</taxon>
        <taxon>Malvales</taxon>
        <taxon>Malvaceae</taxon>
        <taxon>Malvoideae</taxon>
        <taxon>Gossypium</taxon>
    </lineage>
</organism>
<evidence type="ECO:0000256" key="1">
    <source>
        <dbReference type="SAM" id="MobiDB-lite"/>
    </source>
</evidence>
<dbReference type="GO" id="GO:0003964">
    <property type="term" value="F:RNA-directed DNA polymerase activity"/>
    <property type="evidence" value="ECO:0007669"/>
    <property type="project" value="UniProtKB-KW"/>
</dbReference>
<keyword evidence="2" id="KW-0548">Nucleotidyltransferase</keyword>
<evidence type="ECO:0000313" key="3">
    <source>
        <dbReference type="Proteomes" id="UP000325315"/>
    </source>
</evidence>
<proteinExistence type="predicted"/>
<name>A0A5B6UPE6_9ROSI</name>
<dbReference type="OrthoDB" id="1299766at2759"/>
<reference evidence="3" key="1">
    <citation type="journal article" date="2019" name="Plant Biotechnol. J.">
        <title>Genome sequencing of the Australian wild diploid species Gossypium australe highlights disease resistance and delayed gland morphogenesis.</title>
        <authorList>
            <person name="Cai Y."/>
            <person name="Cai X."/>
            <person name="Wang Q."/>
            <person name="Wang P."/>
            <person name="Zhang Y."/>
            <person name="Cai C."/>
            <person name="Xu Y."/>
            <person name="Wang K."/>
            <person name="Zhou Z."/>
            <person name="Wang C."/>
            <person name="Geng S."/>
            <person name="Li B."/>
            <person name="Dong Q."/>
            <person name="Hou Y."/>
            <person name="Wang H."/>
            <person name="Ai P."/>
            <person name="Liu Z."/>
            <person name="Yi F."/>
            <person name="Sun M."/>
            <person name="An G."/>
            <person name="Cheng J."/>
            <person name="Zhang Y."/>
            <person name="Shi Q."/>
            <person name="Xie Y."/>
            <person name="Shi X."/>
            <person name="Chang Y."/>
            <person name="Huang F."/>
            <person name="Chen Y."/>
            <person name="Hong S."/>
            <person name="Mi L."/>
            <person name="Sun Q."/>
            <person name="Zhang L."/>
            <person name="Zhou B."/>
            <person name="Peng R."/>
            <person name="Zhang X."/>
            <person name="Liu F."/>
        </authorList>
    </citation>
    <scope>NUCLEOTIDE SEQUENCE [LARGE SCALE GENOMIC DNA]</scope>
    <source>
        <strain evidence="3">cv. PA1801</strain>
    </source>
</reference>
<feature type="region of interest" description="Disordered" evidence="1">
    <location>
        <begin position="1"/>
        <end position="33"/>
    </location>
</feature>
<dbReference type="AlphaFoldDB" id="A0A5B6UPE6"/>
<keyword evidence="2" id="KW-0808">Transferase</keyword>
<dbReference type="EMBL" id="SMMG02000009">
    <property type="protein sequence ID" value="KAA3459981.1"/>
    <property type="molecule type" value="Genomic_DNA"/>
</dbReference>
<comment type="caution">
    <text evidence="2">The sequence shown here is derived from an EMBL/GenBank/DDBJ whole genome shotgun (WGS) entry which is preliminary data.</text>
</comment>
<sequence>MLETHILNLRRGGSHRNPLRKKSRHLGNKLQRNWKSYKQTLKNGQERDDETIAKIIDTKVHLNMEIDRDEIY</sequence>
<gene>
    <name evidence="2" type="ORF">EPI10_026692</name>
</gene>
<keyword evidence="3" id="KW-1185">Reference proteome</keyword>
<accession>A0A5B6UPE6</accession>
<keyword evidence="2" id="KW-0695">RNA-directed DNA polymerase</keyword>
<feature type="compositionally biased region" description="Basic residues" evidence="1">
    <location>
        <begin position="12"/>
        <end position="27"/>
    </location>
</feature>